<organism evidence="8 9">
    <name type="scientific">Candidatus Cryptobacteroides merdigallinarum</name>
    <dbReference type="NCBI Taxonomy" id="2840770"/>
    <lineage>
        <taxon>Bacteria</taxon>
        <taxon>Pseudomonadati</taxon>
        <taxon>Bacteroidota</taxon>
        <taxon>Bacteroidia</taxon>
        <taxon>Bacteroidales</taxon>
        <taxon>Candidatus Cryptobacteroides</taxon>
    </lineage>
</organism>
<name>A0A9D9EHD0_9BACT</name>
<proteinExistence type="inferred from homology"/>
<evidence type="ECO:0000256" key="5">
    <source>
        <dbReference type="ARBA" id="ARBA00023295"/>
    </source>
</evidence>
<dbReference type="InterPro" id="IPR049303">
    <property type="entry name" value="Glyco_hydro_109_C"/>
</dbReference>
<comment type="caution">
    <text evidence="8">The sequence shown here is derived from an EMBL/GenBank/DDBJ whole genome shotgun (WGS) entry which is preliminary data.</text>
</comment>
<evidence type="ECO:0000256" key="1">
    <source>
        <dbReference type="ARBA" id="ARBA00001911"/>
    </source>
</evidence>
<dbReference type="EMBL" id="JADIMQ010000025">
    <property type="protein sequence ID" value="MBO8447972.1"/>
    <property type="molecule type" value="Genomic_DNA"/>
</dbReference>
<protein>
    <submittedName>
        <fullName evidence="8">Gfo/Idh/MocA family oxidoreductase</fullName>
    </submittedName>
</protein>
<dbReference type="Gene3D" id="3.30.360.10">
    <property type="entry name" value="Dihydrodipicolinate Reductase, domain 2"/>
    <property type="match status" value="1"/>
</dbReference>
<dbReference type="AlphaFoldDB" id="A0A9D9EHD0"/>
<keyword evidence="4" id="KW-0520">NAD</keyword>
<dbReference type="PROSITE" id="PS51257">
    <property type="entry name" value="PROKAR_LIPOPROTEIN"/>
    <property type="match status" value="1"/>
</dbReference>
<evidence type="ECO:0000259" key="7">
    <source>
        <dbReference type="Pfam" id="PF21252"/>
    </source>
</evidence>
<dbReference type="InterPro" id="IPR036291">
    <property type="entry name" value="NAD(P)-bd_dom_sf"/>
</dbReference>
<gene>
    <name evidence="8" type="ORF">IAC29_01710</name>
</gene>
<reference evidence="8" key="2">
    <citation type="journal article" date="2021" name="PeerJ">
        <title>Extensive microbial diversity within the chicken gut microbiome revealed by metagenomics and culture.</title>
        <authorList>
            <person name="Gilroy R."/>
            <person name="Ravi A."/>
            <person name="Getino M."/>
            <person name="Pursley I."/>
            <person name="Horton D.L."/>
            <person name="Alikhan N.F."/>
            <person name="Baker D."/>
            <person name="Gharbi K."/>
            <person name="Hall N."/>
            <person name="Watson M."/>
            <person name="Adriaenssens E.M."/>
            <person name="Foster-Nyarko E."/>
            <person name="Jarju S."/>
            <person name="Secka A."/>
            <person name="Antonio M."/>
            <person name="Oren A."/>
            <person name="Chaudhuri R.R."/>
            <person name="La Ragione R."/>
            <person name="Hildebrand F."/>
            <person name="Pallen M.J."/>
        </authorList>
    </citation>
    <scope>NUCLEOTIDE SEQUENCE</scope>
    <source>
        <strain evidence="8">20514</strain>
    </source>
</reference>
<evidence type="ECO:0000256" key="4">
    <source>
        <dbReference type="ARBA" id="ARBA00023027"/>
    </source>
</evidence>
<dbReference type="SUPFAM" id="SSF51735">
    <property type="entry name" value="NAD(P)-binding Rossmann-fold domains"/>
    <property type="match status" value="1"/>
</dbReference>
<dbReference type="Pfam" id="PF01408">
    <property type="entry name" value="GFO_IDH_MocA"/>
    <property type="match status" value="1"/>
</dbReference>
<dbReference type="Gene3D" id="3.40.50.720">
    <property type="entry name" value="NAD(P)-binding Rossmann-like Domain"/>
    <property type="match status" value="1"/>
</dbReference>
<dbReference type="GO" id="GO:0016798">
    <property type="term" value="F:hydrolase activity, acting on glycosyl bonds"/>
    <property type="evidence" value="ECO:0007669"/>
    <property type="project" value="UniProtKB-KW"/>
</dbReference>
<feature type="domain" description="Glycosyl hydrolase 109 C-terminal" evidence="7">
    <location>
        <begin position="193"/>
        <end position="336"/>
    </location>
</feature>
<evidence type="ECO:0000256" key="2">
    <source>
        <dbReference type="ARBA" id="ARBA00009329"/>
    </source>
</evidence>
<evidence type="ECO:0000256" key="3">
    <source>
        <dbReference type="ARBA" id="ARBA00022801"/>
    </source>
</evidence>
<comment type="similarity">
    <text evidence="2">Belongs to the Gfo/Idh/MocA family. Glycosyl hydrolase 109 subfamily.</text>
</comment>
<keyword evidence="3" id="KW-0378">Hydrolase</keyword>
<evidence type="ECO:0000313" key="9">
    <source>
        <dbReference type="Proteomes" id="UP000810252"/>
    </source>
</evidence>
<comment type="cofactor">
    <cofactor evidence="1">
        <name>NAD(+)</name>
        <dbReference type="ChEBI" id="CHEBI:57540"/>
    </cofactor>
</comment>
<dbReference type="InterPro" id="IPR050463">
    <property type="entry name" value="Gfo/Idh/MocA_oxidrdct_glycsds"/>
</dbReference>
<dbReference type="SUPFAM" id="SSF55347">
    <property type="entry name" value="Glyceraldehyde-3-phosphate dehydrogenase-like, C-terminal domain"/>
    <property type="match status" value="1"/>
</dbReference>
<dbReference type="PANTHER" id="PTHR43818">
    <property type="entry name" value="BCDNA.GH03377"/>
    <property type="match status" value="1"/>
</dbReference>
<feature type="domain" description="Gfo/Idh/MocA-like oxidoreductase N-terminal" evidence="6">
    <location>
        <begin position="57"/>
        <end position="182"/>
    </location>
</feature>
<dbReference type="GO" id="GO:0000166">
    <property type="term" value="F:nucleotide binding"/>
    <property type="evidence" value="ECO:0007669"/>
    <property type="project" value="InterPro"/>
</dbReference>
<accession>A0A9D9EHD0</accession>
<evidence type="ECO:0000259" key="6">
    <source>
        <dbReference type="Pfam" id="PF01408"/>
    </source>
</evidence>
<dbReference type="Pfam" id="PF21252">
    <property type="entry name" value="Glyco_hydro_109_C"/>
    <property type="match status" value="1"/>
</dbReference>
<keyword evidence="5" id="KW-0326">Glycosidase</keyword>
<dbReference type="PANTHER" id="PTHR43818:SF1">
    <property type="entry name" value="GLYCOSYL HYDROLASE FAMILY 109 PROTEIN"/>
    <property type="match status" value="1"/>
</dbReference>
<dbReference type="Proteomes" id="UP000810252">
    <property type="component" value="Unassembled WGS sequence"/>
</dbReference>
<reference evidence="8" key="1">
    <citation type="submission" date="2020-10" db="EMBL/GenBank/DDBJ databases">
        <authorList>
            <person name="Gilroy R."/>
        </authorList>
    </citation>
    <scope>NUCLEOTIDE SEQUENCE</scope>
    <source>
        <strain evidence="8">20514</strain>
    </source>
</reference>
<evidence type="ECO:0000313" key="8">
    <source>
        <dbReference type="EMBL" id="MBO8447972.1"/>
    </source>
</evidence>
<dbReference type="InterPro" id="IPR000683">
    <property type="entry name" value="Gfo/Idh/MocA-like_OxRdtase_N"/>
</dbReference>
<sequence length="468" mass="52492">MKKIIVIMVAAMALAAGCRESGKEYRIEEGKIVFRMPERAEGQESVLGLKAEPMETVRVGFVGLGMRGPGAVKRFTYLEGVEIKALCDLLPERVESAQEILERRGLPRAEGYSGEEGWMELCERDDIDLVYICTGWQKHVEMAVYAMRHGKHVAVEVPAATSVAECWQLVDVAEQTRKHCMMLENCVYDFFELTTLNMAQHGLFGEILHVEGGYIHNLDEFWELYQGNWRLAFNQEHKGDVYATHGLGPACQILGIHRGDRMTRLVSMDTRSVNGAATGKRLMGAETFANGDHTVTLIQTAKGHSILLQHNVYTPRPYSREYQVTGTEGFANKYPVEGFAFRPAGDKDGIIPDHEDLNGHSFVSGETMEMLMEKYRHPVAKEIEEKAREVGGHGGMDFIMDYRLIYCLRNGLPLDQDVYDAAEWSCIGDLSAASIENGNMPVEFPDFTRGDWDKVKGYRHAVAEKPGN</sequence>